<dbReference type="SUPFAM" id="SSF57850">
    <property type="entry name" value="RING/U-box"/>
    <property type="match status" value="1"/>
</dbReference>
<feature type="region of interest" description="Disordered" evidence="8">
    <location>
        <begin position="602"/>
        <end position="626"/>
    </location>
</feature>
<feature type="compositionally biased region" description="Basic and acidic residues" evidence="8">
    <location>
        <begin position="495"/>
        <end position="513"/>
    </location>
</feature>
<dbReference type="AlphaFoldDB" id="A0A0D7BTK5"/>
<feature type="region of interest" description="Disordered" evidence="8">
    <location>
        <begin position="345"/>
        <end position="390"/>
    </location>
</feature>
<dbReference type="InterPro" id="IPR018957">
    <property type="entry name" value="Znf_C3HC4_RING-type"/>
</dbReference>
<keyword evidence="2" id="KW-0963">Cytoplasm</keyword>
<dbReference type="GO" id="GO:0005737">
    <property type="term" value="C:cytoplasm"/>
    <property type="evidence" value="ECO:0007669"/>
    <property type="project" value="UniProtKB-SubCell"/>
</dbReference>
<proteinExistence type="predicted"/>
<evidence type="ECO:0000259" key="9">
    <source>
        <dbReference type="PROSITE" id="PS50089"/>
    </source>
</evidence>
<dbReference type="InterPro" id="IPR039739">
    <property type="entry name" value="MAG2/RNF10"/>
</dbReference>
<evidence type="ECO:0000256" key="8">
    <source>
        <dbReference type="SAM" id="MobiDB-lite"/>
    </source>
</evidence>
<name>A0A0D7BTK5_9AGAR</name>
<dbReference type="CDD" id="cd16536">
    <property type="entry name" value="RING-HC_RNF10"/>
    <property type="match status" value="1"/>
</dbReference>
<feature type="region of interest" description="Disordered" evidence="8">
    <location>
        <begin position="29"/>
        <end position="49"/>
    </location>
</feature>
<dbReference type="EMBL" id="KN880435">
    <property type="protein sequence ID" value="KIY73509.1"/>
    <property type="molecule type" value="Genomic_DNA"/>
</dbReference>
<dbReference type="Pfam" id="PF00097">
    <property type="entry name" value="zf-C3HC4"/>
    <property type="match status" value="1"/>
</dbReference>
<keyword evidence="4 6" id="KW-0863">Zinc-finger</keyword>
<accession>A0A0D7BTK5</accession>
<dbReference type="OrthoDB" id="302966at2759"/>
<dbReference type="PROSITE" id="PS00518">
    <property type="entry name" value="ZF_RING_1"/>
    <property type="match status" value="1"/>
</dbReference>
<evidence type="ECO:0000256" key="1">
    <source>
        <dbReference type="ARBA" id="ARBA00004496"/>
    </source>
</evidence>
<feature type="domain" description="RING-type" evidence="9">
    <location>
        <begin position="118"/>
        <end position="159"/>
    </location>
</feature>
<feature type="compositionally biased region" description="Basic residues" evidence="8">
    <location>
        <begin position="38"/>
        <end position="48"/>
    </location>
</feature>
<evidence type="ECO:0000313" key="11">
    <source>
        <dbReference type="Proteomes" id="UP000054007"/>
    </source>
</evidence>
<dbReference type="STRING" id="1314674.A0A0D7BTK5"/>
<feature type="coiled-coil region" evidence="7">
    <location>
        <begin position="314"/>
        <end position="341"/>
    </location>
</feature>
<keyword evidence="3" id="KW-0479">Metal-binding</keyword>
<dbReference type="PANTHER" id="PTHR12983:SF9">
    <property type="entry name" value="E3 UBIQUITIN-PROTEIN LIGASE RNF10"/>
    <property type="match status" value="1"/>
</dbReference>
<dbReference type="InterPro" id="IPR017907">
    <property type="entry name" value="Znf_RING_CS"/>
</dbReference>
<evidence type="ECO:0000256" key="6">
    <source>
        <dbReference type="PROSITE-ProRule" id="PRU00175"/>
    </source>
</evidence>
<dbReference type="GO" id="GO:0008270">
    <property type="term" value="F:zinc ion binding"/>
    <property type="evidence" value="ECO:0007669"/>
    <property type="project" value="UniProtKB-KW"/>
</dbReference>
<keyword evidence="11" id="KW-1185">Reference proteome</keyword>
<feature type="region of interest" description="Disordered" evidence="8">
    <location>
        <begin position="475"/>
        <end position="581"/>
    </location>
</feature>
<evidence type="ECO:0000313" key="10">
    <source>
        <dbReference type="EMBL" id="KIY73509.1"/>
    </source>
</evidence>
<dbReference type="InterPro" id="IPR001841">
    <property type="entry name" value="Znf_RING"/>
</dbReference>
<dbReference type="PROSITE" id="PS50089">
    <property type="entry name" value="ZF_RING_2"/>
    <property type="match status" value="1"/>
</dbReference>
<evidence type="ECO:0000256" key="2">
    <source>
        <dbReference type="ARBA" id="ARBA00022490"/>
    </source>
</evidence>
<protein>
    <recommendedName>
        <fullName evidence="9">RING-type domain-containing protein</fullName>
    </recommendedName>
</protein>
<keyword evidence="7" id="KW-0175">Coiled coil</keyword>
<dbReference type="GO" id="GO:0000976">
    <property type="term" value="F:transcription cis-regulatory region binding"/>
    <property type="evidence" value="ECO:0007669"/>
    <property type="project" value="TreeGrafter"/>
</dbReference>
<sequence length="626" mass="69107">MSTVSGNLVPSKKGKGQDVNHLLNFTLPPRQQPQLSHLPRRSNRRAGNHHGIWNKERFVNAHYRFVMTPMGDYTVHFADPDIYFQWSDIVQVIIPRASALASAASGGDGASGEGHTTCPICLSPPTASRMTKCGHVFCYPCILHYLNTSEKGWARCPICFDSINDGQLKSVKWFDGPIFDTASEAVVGSSSTASSSSFAENPFEAPRAGSTMRMRLMQRPQITTLALPRSHTWPSELLPPHQAPFHFMPDVFNYSKFMLATPEYLAADLSNDLDELSIERRTLAGMDDELGVSFVDAADQKVRYQMERAAALDNVVLRSQIDKAQQAVRELEERHVRARQHRAAQAALKSADGPGESLVATPAGVVPPRPNSTTRNGPRQRRNVNPPPPSTSTYYYYQAASGLPLFLHPLDIRILLSHFASYSAFPDTIDVQIEALSEGSVNDDLRKRCKYLAHMPEGSDVVFIEADLTGVVGQDGLKNFEGPLRTRSSKRRDKEKKDDRARARAEEKEREKGLGNTVWIPSSASVPSFVESALEEPEHTQGDVSSTPPIASGAWGNRSFASTLQNPGASSGPQRTIRRDEEDEWDIDAAWHELEMRNVNVGGGRKKRSNKLVIIGGGGPSASRRR</sequence>
<dbReference type="SMART" id="SM00184">
    <property type="entry name" value="RING"/>
    <property type="match status" value="1"/>
</dbReference>
<reference evidence="10 11" key="1">
    <citation type="journal article" date="2015" name="Fungal Genet. Biol.">
        <title>Evolution of novel wood decay mechanisms in Agaricales revealed by the genome sequences of Fistulina hepatica and Cylindrobasidium torrendii.</title>
        <authorList>
            <person name="Floudas D."/>
            <person name="Held B.W."/>
            <person name="Riley R."/>
            <person name="Nagy L.G."/>
            <person name="Koehler G."/>
            <person name="Ransdell A.S."/>
            <person name="Younus H."/>
            <person name="Chow J."/>
            <person name="Chiniquy J."/>
            <person name="Lipzen A."/>
            <person name="Tritt A."/>
            <person name="Sun H."/>
            <person name="Haridas S."/>
            <person name="LaButti K."/>
            <person name="Ohm R.A."/>
            <person name="Kues U."/>
            <person name="Blanchette R.A."/>
            <person name="Grigoriev I.V."/>
            <person name="Minto R.E."/>
            <person name="Hibbett D.S."/>
        </authorList>
    </citation>
    <scope>NUCLEOTIDE SEQUENCE [LARGE SCALE GENOMIC DNA]</scope>
    <source>
        <strain evidence="10 11">FP15055 ss-10</strain>
    </source>
</reference>
<keyword evidence="5" id="KW-0862">Zinc</keyword>
<organism evidence="10 11">
    <name type="scientific">Cylindrobasidium torrendii FP15055 ss-10</name>
    <dbReference type="NCBI Taxonomy" id="1314674"/>
    <lineage>
        <taxon>Eukaryota</taxon>
        <taxon>Fungi</taxon>
        <taxon>Dikarya</taxon>
        <taxon>Basidiomycota</taxon>
        <taxon>Agaricomycotina</taxon>
        <taxon>Agaricomycetes</taxon>
        <taxon>Agaricomycetidae</taxon>
        <taxon>Agaricales</taxon>
        <taxon>Marasmiineae</taxon>
        <taxon>Physalacriaceae</taxon>
        <taxon>Cylindrobasidium</taxon>
    </lineage>
</organism>
<comment type="subcellular location">
    <subcellularLocation>
        <location evidence="1">Cytoplasm</location>
    </subcellularLocation>
</comment>
<evidence type="ECO:0000256" key="3">
    <source>
        <dbReference type="ARBA" id="ARBA00022723"/>
    </source>
</evidence>
<gene>
    <name evidence="10" type="ORF">CYLTODRAFT_416882</name>
</gene>
<evidence type="ECO:0000256" key="7">
    <source>
        <dbReference type="SAM" id="Coils"/>
    </source>
</evidence>
<dbReference type="GO" id="GO:0045944">
    <property type="term" value="P:positive regulation of transcription by RNA polymerase II"/>
    <property type="evidence" value="ECO:0007669"/>
    <property type="project" value="TreeGrafter"/>
</dbReference>
<feature type="compositionally biased region" description="Polar residues" evidence="8">
    <location>
        <begin position="559"/>
        <end position="574"/>
    </location>
</feature>
<dbReference type="InterPro" id="IPR013083">
    <property type="entry name" value="Znf_RING/FYVE/PHD"/>
</dbReference>
<dbReference type="PANTHER" id="PTHR12983">
    <property type="entry name" value="RING FINGER 10 FAMILY MEMBER"/>
    <property type="match status" value="1"/>
</dbReference>
<dbReference type="Gene3D" id="3.30.40.10">
    <property type="entry name" value="Zinc/RING finger domain, C3HC4 (zinc finger)"/>
    <property type="match status" value="1"/>
</dbReference>
<evidence type="ECO:0000256" key="5">
    <source>
        <dbReference type="ARBA" id="ARBA00022833"/>
    </source>
</evidence>
<dbReference type="Proteomes" id="UP000054007">
    <property type="component" value="Unassembled WGS sequence"/>
</dbReference>
<evidence type="ECO:0000256" key="4">
    <source>
        <dbReference type="ARBA" id="ARBA00022771"/>
    </source>
</evidence>